<dbReference type="SUPFAM" id="SSF48317">
    <property type="entry name" value="Acid phosphatase/Vanadium-dependent haloperoxidase"/>
    <property type="match status" value="1"/>
</dbReference>
<comment type="subcellular location">
    <subcellularLocation>
        <location evidence="1">Cell membrane</location>
        <topology evidence="1">Multi-pass membrane protein</topology>
    </subcellularLocation>
</comment>
<evidence type="ECO:0000256" key="5">
    <source>
        <dbReference type="ARBA" id="ARBA00022989"/>
    </source>
</evidence>
<dbReference type="PANTHER" id="PTHR14969">
    <property type="entry name" value="SPHINGOSINE-1-PHOSPHATE PHOSPHOHYDROLASE"/>
    <property type="match status" value="1"/>
</dbReference>
<dbReference type="PANTHER" id="PTHR14969:SF62">
    <property type="entry name" value="DECAPRENYLPHOSPHORYL-5-PHOSPHORIBOSE PHOSPHATASE RV3807C-RELATED"/>
    <property type="match status" value="1"/>
</dbReference>
<evidence type="ECO:0000256" key="2">
    <source>
        <dbReference type="ARBA" id="ARBA00022475"/>
    </source>
</evidence>
<evidence type="ECO:0000256" key="4">
    <source>
        <dbReference type="ARBA" id="ARBA00022801"/>
    </source>
</evidence>
<name>A0A939FDS4_9ACTN</name>
<protein>
    <submittedName>
        <fullName evidence="9">Phosphatase PAP2 family protein</fullName>
    </submittedName>
</protein>
<evidence type="ECO:0000256" key="7">
    <source>
        <dbReference type="SAM" id="Phobius"/>
    </source>
</evidence>
<keyword evidence="3 7" id="KW-0812">Transmembrane</keyword>
<evidence type="ECO:0000256" key="6">
    <source>
        <dbReference type="ARBA" id="ARBA00023136"/>
    </source>
</evidence>
<dbReference type="RefSeq" id="WP_206968003.1">
    <property type="nucleotide sequence ID" value="NZ_BAAAJJ010000004.1"/>
</dbReference>
<evidence type="ECO:0000256" key="1">
    <source>
        <dbReference type="ARBA" id="ARBA00004651"/>
    </source>
</evidence>
<feature type="domain" description="Phosphatidic acid phosphatase type 2/haloperoxidase" evidence="8">
    <location>
        <begin position="59"/>
        <end position="169"/>
    </location>
</feature>
<keyword evidence="4" id="KW-0378">Hydrolase</keyword>
<dbReference type="InterPro" id="IPR000326">
    <property type="entry name" value="PAP2/HPO"/>
</dbReference>
<dbReference type="InterPro" id="IPR036938">
    <property type="entry name" value="PAP2/HPO_sf"/>
</dbReference>
<accession>A0A939FDS4</accession>
<feature type="transmembrane region" description="Helical" evidence="7">
    <location>
        <begin position="128"/>
        <end position="148"/>
    </location>
</feature>
<dbReference type="GO" id="GO:0005886">
    <property type="term" value="C:plasma membrane"/>
    <property type="evidence" value="ECO:0007669"/>
    <property type="project" value="UniProtKB-SubCell"/>
</dbReference>
<reference evidence="9" key="1">
    <citation type="submission" date="2021-03" db="EMBL/GenBank/DDBJ databases">
        <title>Streptomyces poriferae sp. nov., a novel marine sponge-derived Actinobacteria species with anti-MRSA activity.</title>
        <authorList>
            <person name="Sandoval-Powers M."/>
            <person name="Kralova S."/>
            <person name="Nguyen G.-S."/>
            <person name="Fawwal D."/>
            <person name="Degnes K."/>
            <person name="Klinkenberg G."/>
            <person name="Sletta H."/>
            <person name="Wentzel A."/>
            <person name="Liles M.R."/>
        </authorList>
    </citation>
    <scope>NUCLEOTIDE SEQUENCE</scope>
    <source>
        <strain evidence="9">DSM 41794</strain>
    </source>
</reference>
<dbReference type="AlphaFoldDB" id="A0A939FDS4"/>
<dbReference type="GO" id="GO:0016787">
    <property type="term" value="F:hydrolase activity"/>
    <property type="evidence" value="ECO:0007669"/>
    <property type="project" value="UniProtKB-KW"/>
</dbReference>
<evidence type="ECO:0000313" key="10">
    <source>
        <dbReference type="Proteomes" id="UP000664167"/>
    </source>
</evidence>
<proteinExistence type="predicted"/>
<sequence length="195" mass="21316">MSTFDGGLYTRITDLAQHAPHWLDNVITFWSNYGLALFAVLMLVAWWRARNDSAERMATALAVPVIVVVAYLANDVIKMLFHEQRPCQTLHTVTLDTCPALGDWSFPSNHSAIAGAAAVALFIAYRRLAVIAIPAALLMAASRVWVGVHYPHDVVIGLLTGILVAWPLALLARRAAPAVDRLRDTRLKPLLVATG</sequence>
<keyword evidence="2" id="KW-1003">Cell membrane</keyword>
<feature type="transmembrane region" description="Helical" evidence="7">
    <location>
        <begin position="27"/>
        <end position="47"/>
    </location>
</feature>
<dbReference type="EMBL" id="JAFLRJ010000389">
    <property type="protein sequence ID" value="MBO0516341.1"/>
    <property type="molecule type" value="Genomic_DNA"/>
</dbReference>
<evidence type="ECO:0000256" key="3">
    <source>
        <dbReference type="ARBA" id="ARBA00022692"/>
    </source>
</evidence>
<evidence type="ECO:0000313" key="9">
    <source>
        <dbReference type="EMBL" id="MBO0516341.1"/>
    </source>
</evidence>
<feature type="transmembrane region" description="Helical" evidence="7">
    <location>
        <begin position="154"/>
        <end position="172"/>
    </location>
</feature>
<dbReference type="Gene3D" id="1.20.144.10">
    <property type="entry name" value="Phosphatidic acid phosphatase type 2/haloperoxidase"/>
    <property type="match status" value="1"/>
</dbReference>
<feature type="transmembrane region" description="Helical" evidence="7">
    <location>
        <begin position="104"/>
        <end position="123"/>
    </location>
</feature>
<dbReference type="Pfam" id="PF01569">
    <property type="entry name" value="PAP2"/>
    <property type="match status" value="1"/>
</dbReference>
<keyword evidence="10" id="KW-1185">Reference proteome</keyword>
<dbReference type="Proteomes" id="UP000664167">
    <property type="component" value="Unassembled WGS sequence"/>
</dbReference>
<organism evidence="9 10">
    <name type="scientific">Streptomyces beijiangensis</name>
    <dbReference type="NCBI Taxonomy" id="163361"/>
    <lineage>
        <taxon>Bacteria</taxon>
        <taxon>Bacillati</taxon>
        <taxon>Actinomycetota</taxon>
        <taxon>Actinomycetes</taxon>
        <taxon>Kitasatosporales</taxon>
        <taxon>Streptomycetaceae</taxon>
        <taxon>Streptomyces</taxon>
    </lineage>
</organism>
<dbReference type="SMART" id="SM00014">
    <property type="entry name" value="acidPPc"/>
    <property type="match status" value="1"/>
</dbReference>
<keyword evidence="5 7" id="KW-1133">Transmembrane helix</keyword>
<keyword evidence="6 7" id="KW-0472">Membrane</keyword>
<comment type="caution">
    <text evidence="9">The sequence shown here is derived from an EMBL/GenBank/DDBJ whole genome shotgun (WGS) entry which is preliminary data.</text>
</comment>
<gene>
    <name evidence="9" type="ORF">J0695_31910</name>
</gene>
<evidence type="ECO:0000259" key="8">
    <source>
        <dbReference type="SMART" id="SM00014"/>
    </source>
</evidence>
<feature type="transmembrane region" description="Helical" evidence="7">
    <location>
        <begin position="54"/>
        <end position="73"/>
    </location>
</feature>